<dbReference type="Proteomes" id="UP000572988">
    <property type="component" value="Unassembled WGS sequence"/>
</dbReference>
<dbReference type="InterPro" id="IPR025164">
    <property type="entry name" value="Toastrack_DUF4097"/>
</dbReference>
<keyword evidence="1" id="KW-1133">Transmembrane helix</keyword>
<dbReference type="EMBL" id="LR962863">
    <property type="protein sequence ID" value="CAD7358963.1"/>
    <property type="molecule type" value="Genomic_DNA"/>
</dbReference>
<evidence type="ECO:0000256" key="1">
    <source>
        <dbReference type="SAM" id="Phobius"/>
    </source>
</evidence>
<reference evidence="4 7" key="1">
    <citation type="submission" date="2018-01" db="EMBL/GenBank/DDBJ databases">
        <title>Complete genome sequence of Staphylococcus Scheliferi isolated from human.</title>
        <authorList>
            <person name="Abouelkhair M.A."/>
            <person name="Bemis D.A."/>
            <person name="Kania S.A."/>
        </authorList>
    </citation>
    <scope>NUCLEOTIDE SEQUENCE [LARGE SCALE GENOMIC DNA]</scope>
    <source>
        <strain evidence="4 7">ATCC 43808</strain>
    </source>
</reference>
<keyword evidence="1" id="KW-0472">Membrane</keyword>
<reference evidence="5" key="2">
    <citation type="submission" date="2018-06" db="EMBL/GenBank/DDBJ databases">
        <authorList>
            <consortium name="Pathogen Informatics"/>
            <person name="Doyle S."/>
        </authorList>
    </citation>
    <scope>NUCLEOTIDE SEQUENCE [LARGE SCALE GENOMIC DNA]</scope>
    <source>
        <strain evidence="5">NCTC12218</strain>
    </source>
</reference>
<proteinExistence type="predicted"/>
<protein>
    <submittedName>
        <fullName evidence="5">Exported protein</fullName>
    </submittedName>
</protein>
<evidence type="ECO:0000313" key="6">
    <source>
        <dbReference type="Proteomes" id="UP000264146"/>
    </source>
</evidence>
<dbReference type="GeneID" id="93789282"/>
<name>A0A7Z7VWF8_STASC</name>
<gene>
    <name evidence="4" type="ORF">C1O36_09680</name>
    <name evidence="5" type="ORF">NCTC12218_00549</name>
</gene>
<dbReference type="Pfam" id="PF13349">
    <property type="entry name" value="DUF4097"/>
    <property type="match status" value="1"/>
</dbReference>
<evidence type="ECO:0000313" key="4">
    <source>
        <dbReference type="EMBL" id="NHA34741.1"/>
    </source>
</evidence>
<keyword evidence="7" id="KW-1185">Reference proteome</keyword>
<dbReference type="Gene3D" id="2.160.20.120">
    <property type="match status" value="1"/>
</dbReference>
<keyword evidence="1" id="KW-0812">Transmembrane</keyword>
<feature type="domain" description="DUF4097" evidence="2">
    <location>
        <begin position="49"/>
        <end position="202"/>
    </location>
</feature>
<dbReference type="EMBL" id="POVK01000034">
    <property type="protein sequence ID" value="NHA34741.1"/>
    <property type="molecule type" value="Genomic_DNA"/>
</dbReference>
<dbReference type="Proteomes" id="UP000264146">
    <property type="component" value="Chromosome"/>
</dbReference>
<reference evidence="3 6" key="3">
    <citation type="submission" date="2020-11" db="EMBL/GenBank/DDBJ databases">
        <authorList>
            <consortium name="Pathogen Informatics"/>
        </authorList>
    </citation>
    <scope>NUCLEOTIDE SEQUENCE [LARGE SCALE GENOMIC DNA]</scope>
    <source>
        <strain evidence="3 6">NCTC12218</strain>
    </source>
</reference>
<accession>A0A7Z7VWF8</accession>
<evidence type="ECO:0000313" key="5">
    <source>
        <dbReference type="EMBL" id="SUM87239.1"/>
    </source>
</evidence>
<feature type="transmembrane region" description="Helical" evidence="1">
    <location>
        <begin position="7"/>
        <end position="28"/>
    </location>
</feature>
<evidence type="ECO:0000259" key="2">
    <source>
        <dbReference type="Pfam" id="PF13349"/>
    </source>
</evidence>
<evidence type="ECO:0000313" key="7">
    <source>
        <dbReference type="Proteomes" id="UP000572988"/>
    </source>
</evidence>
<dbReference type="EMBL" id="UHEF01000001">
    <property type="protein sequence ID" value="SUM87239.1"/>
    <property type="molecule type" value="Genomic_DNA"/>
</dbReference>
<dbReference type="AlphaFoldDB" id="A0A7Z7VWF8"/>
<sequence length="273" mass="30890">MKKTLKILFLVGLLLFIVGIVGTIYYTFFNQQSKVHYDKIEKKFDTSQIKSLHIEAKGKDVEFTTGNQLKIEGAFTDKKNAIQAKQHQQQLNINIKGNDAVEPRINVNPFKDVERHKVLITIPKSKLDELSLKSAKSAMNIEQLNINKLSVDTDSGSIVINHSQIDTLNAQIGSGFIESESTDYKEILIHNRLGHTDLSDVPIDIPITIENEKGGVEVTYKTQPRNTRFDIQNRYGNVDLEDIENLKHKQVGEGQHRVVIKNKTGYVTFSTDD</sequence>
<organism evidence="5">
    <name type="scientific">Staphylococcus schleiferi</name>
    <dbReference type="NCBI Taxonomy" id="1295"/>
    <lineage>
        <taxon>Bacteria</taxon>
        <taxon>Bacillati</taxon>
        <taxon>Bacillota</taxon>
        <taxon>Bacilli</taxon>
        <taxon>Bacillales</taxon>
        <taxon>Staphylococcaceae</taxon>
        <taxon>Staphylococcus</taxon>
    </lineage>
</organism>
<evidence type="ECO:0000313" key="3">
    <source>
        <dbReference type="EMBL" id="CAD7358963.1"/>
    </source>
</evidence>
<dbReference type="RefSeq" id="WP_016426250.1">
    <property type="nucleotide sequence ID" value="NZ_CABKRV010000002.1"/>
</dbReference>